<evidence type="ECO:0000313" key="2">
    <source>
        <dbReference type="Proteomes" id="UP001589654"/>
    </source>
</evidence>
<evidence type="ECO:0008006" key="3">
    <source>
        <dbReference type="Google" id="ProtNLM"/>
    </source>
</evidence>
<dbReference type="Proteomes" id="UP001589654">
    <property type="component" value="Unassembled WGS sequence"/>
</dbReference>
<sequence>MNSKASPTSHSTTTEEVVNFLKIKENYPDSPDELEVIETHMSWVFLTDNYAYKLKKQVIWNSLDLRLPEIRYRNCRDEIRLNKAMAEKVYIGLTPVNILETGKLKIGGKGKPVDWLIKMKRLPEDSMLDWALKHRCLHFPDIRRAAVALAEYYRRQPSAEWDYHRHQTYLADEILKVKKELLSQEYGMPPDLILYITVTLLRFMKENGEMFEQRINSGKIIEAHGDLKPEHVCLSDPPVFIDCLEFEVTLKIMDIAEELSYLALGCEMLDSEPTGAYFIKIYKQLANDKIPDTLILFYKCKQALFRAKFSLWHLKEEKYKNDPKWGKLGEKYLEMARKFVEKLPY</sequence>
<dbReference type="EMBL" id="JBHMEW010000059">
    <property type="protein sequence ID" value="MFB9212234.1"/>
    <property type="molecule type" value="Genomic_DNA"/>
</dbReference>
<organism evidence="1 2">
    <name type="scientific">Echinicola jeungdonensis</name>
    <dbReference type="NCBI Taxonomy" id="709343"/>
    <lineage>
        <taxon>Bacteria</taxon>
        <taxon>Pseudomonadati</taxon>
        <taxon>Bacteroidota</taxon>
        <taxon>Cytophagia</taxon>
        <taxon>Cytophagales</taxon>
        <taxon>Cyclobacteriaceae</taxon>
        <taxon>Echinicola</taxon>
    </lineage>
</organism>
<dbReference type="RefSeq" id="WP_290246511.1">
    <property type="nucleotide sequence ID" value="NZ_JAUFQT010000001.1"/>
</dbReference>
<gene>
    <name evidence="1" type="ORF">ACFFUR_10485</name>
</gene>
<dbReference type="SUPFAM" id="SSF56112">
    <property type="entry name" value="Protein kinase-like (PK-like)"/>
    <property type="match status" value="1"/>
</dbReference>
<evidence type="ECO:0000313" key="1">
    <source>
        <dbReference type="EMBL" id="MFB9212234.1"/>
    </source>
</evidence>
<proteinExistence type="predicted"/>
<protein>
    <recommendedName>
        <fullName evidence="3">Aminoglycoside phosphotransferase domain-containing protein</fullName>
    </recommendedName>
</protein>
<accession>A0ABV5J8G0</accession>
<reference evidence="1 2" key="1">
    <citation type="submission" date="2024-09" db="EMBL/GenBank/DDBJ databases">
        <authorList>
            <person name="Sun Q."/>
            <person name="Mori K."/>
        </authorList>
    </citation>
    <scope>NUCLEOTIDE SEQUENCE [LARGE SCALE GENOMIC DNA]</scope>
    <source>
        <strain evidence="1 2">CECT 7682</strain>
    </source>
</reference>
<dbReference type="InterPro" id="IPR011009">
    <property type="entry name" value="Kinase-like_dom_sf"/>
</dbReference>
<name>A0ABV5J8G0_9BACT</name>
<comment type="caution">
    <text evidence="1">The sequence shown here is derived from an EMBL/GenBank/DDBJ whole genome shotgun (WGS) entry which is preliminary data.</text>
</comment>
<keyword evidence="2" id="KW-1185">Reference proteome</keyword>